<dbReference type="AlphaFoldDB" id="X1M0K6"/>
<sequence length="223" mass="25894">AEERVNELQRRGVCDIAKFVQKLIDRVNDKEAYLDILMEGRFAIILARNKFSKIFIEYGEEGPDLKADYNRRTVYFEVTRRRPSGDEWAEQPEVSFASADKAENIISRIQEKIRQLQSGQTNIVVIWSDTINLLPPDLKEAFEYIKQEIIDDPEKYKNLSGVLFTEGGGVDVATLKQFYLFKNDDASKPLCPRLSKKLESLHERNLKQLQREMEELVAAFKKM</sequence>
<comment type="caution">
    <text evidence="1">The sequence shown here is derived from an EMBL/GenBank/DDBJ whole genome shotgun (WGS) entry which is preliminary data.</text>
</comment>
<organism evidence="1">
    <name type="scientific">marine sediment metagenome</name>
    <dbReference type="NCBI Taxonomy" id="412755"/>
    <lineage>
        <taxon>unclassified sequences</taxon>
        <taxon>metagenomes</taxon>
        <taxon>ecological metagenomes</taxon>
    </lineage>
</organism>
<evidence type="ECO:0000313" key="1">
    <source>
        <dbReference type="EMBL" id="GAI11586.1"/>
    </source>
</evidence>
<reference evidence="1" key="1">
    <citation type="journal article" date="2014" name="Front. Microbiol.">
        <title>High frequency of phylogenetically diverse reductive dehalogenase-homologous genes in deep subseafloor sedimentary metagenomes.</title>
        <authorList>
            <person name="Kawai M."/>
            <person name="Futagami T."/>
            <person name="Toyoda A."/>
            <person name="Takaki Y."/>
            <person name="Nishi S."/>
            <person name="Hori S."/>
            <person name="Arai W."/>
            <person name="Tsubouchi T."/>
            <person name="Morono Y."/>
            <person name="Uchiyama I."/>
            <person name="Ito T."/>
            <person name="Fujiyama A."/>
            <person name="Inagaki F."/>
            <person name="Takami H."/>
        </authorList>
    </citation>
    <scope>NUCLEOTIDE SEQUENCE</scope>
    <source>
        <strain evidence="1">Expedition CK06-06</strain>
    </source>
</reference>
<protein>
    <submittedName>
        <fullName evidence="1">Uncharacterized protein</fullName>
    </submittedName>
</protein>
<dbReference type="EMBL" id="BARV01006347">
    <property type="protein sequence ID" value="GAI11586.1"/>
    <property type="molecule type" value="Genomic_DNA"/>
</dbReference>
<feature type="non-terminal residue" evidence="1">
    <location>
        <position position="1"/>
    </location>
</feature>
<accession>X1M0K6</accession>
<gene>
    <name evidence="1" type="ORF">S06H3_12999</name>
</gene>
<name>X1M0K6_9ZZZZ</name>
<proteinExistence type="predicted"/>